<feature type="non-terminal residue" evidence="2">
    <location>
        <position position="1"/>
    </location>
</feature>
<organism evidence="2">
    <name type="scientific">marine sediment metagenome</name>
    <dbReference type="NCBI Taxonomy" id="412755"/>
    <lineage>
        <taxon>unclassified sequences</taxon>
        <taxon>metagenomes</taxon>
        <taxon>ecological metagenomes</taxon>
    </lineage>
</organism>
<accession>A0A0F9RVQ9</accession>
<dbReference type="AlphaFoldDB" id="A0A0F9RVQ9"/>
<sequence>LIFYMTETLIIFFNFFTIFAVVLQALFFHYHSILIQSQLLSTHLSN</sequence>
<keyword evidence="1" id="KW-0812">Transmembrane</keyword>
<evidence type="ECO:0000256" key="1">
    <source>
        <dbReference type="SAM" id="Phobius"/>
    </source>
</evidence>
<reference evidence="2" key="1">
    <citation type="journal article" date="2015" name="Nature">
        <title>Complex archaea that bridge the gap between prokaryotes and eukaryotes.</title>
        <authorList>
            <person name="Spang A."/>
            <person name="Saw J.H."/>
            <person name="Jorgensen S.L."/>
            <person name="Zaremba-Niedzwiedzka K."/>
            <person name="Martijn J."/>
            <person name="Lind A.E."/>
            <person name="van Eijk R."/>
            <person name="Schleper C."/>
            <person name="Guy L."/>
            <person name="Ettema T.J."/>
        </authorList>
    </citation>
    <scope>NUCLEOTIDE SEQUENCE</scope>
</reference>
<keyword evidence="1" id="KW-1133">Transmembrane helix</keyword>
<feature type="transmembrane region" description="Helical" evidence="1">
    <location>
        <begin position="12"/>
        <end position="30"/>
    </location>
</feature>
<evidence type="ECO:0000313" key="2">
    <source>
        <dbReference type="EMBL" id="KKN54057.1"/>
    </source>
</evidence>
<keyword evidence="1" id="KW-0472">Membrane</keyword>
<dbReference type="EMBL" id="LAZR01000944">
    <property type="protein sequence ID" value="KKN54057.1"/>
    <property type="molecule type" value="Genomic_DNA"/>
</dbReference>
<proteinExistence type="predicted"/>
<name>A0A0F9RVQ9_9ZZZZ</name>
<protein>
    <submittedName>
        <fullName evidence="2">Uncharacterized protein</fullName>
    </submittedName>
</protein>
<comment type="caution">
    <text evidence="2">The sequence shown here is derived from an EMBL/GenBank/DDBJ whole genome shotgun (WGS) entry which is preliminary data.</text>
</comment>
<gene>
    <name evidence="2" type="ORF">LCGC14_0595970</name>
</gene>